<comment type="caution">
    <text evidence="1">The sequence shown here is derived from an EMBL/GenBank/DDBJ whole genome shotgun (WGS) entry which is preliminary data.</text>
</comment>
<gene>
    <name evidence="1" type="ORF">S01H4_18871</name>
</gene>
<protein>
    <submittedName>
        <fullName evidence="1">Uncharacterized protein</fullName>
    </submittedName>
</protein>
<sequence length="63" mass="7133">MPLKKEQLVKMAIDIQKAEAGLKEVEFDVRQARRAGIDVAAEENELVVLRKSIRGLKNVYKPV</sequence>
<dbReference type="AlphaFoldDB" id="X0YDC4"/>
<organism evidence="1">
    <name type="scientific">marine sediment metagenome</name>
    <dbReference type="NCBI Taxonomy" id="412755"/>
    <lineage>
        <taxon>unclassified sequences</taxon>
        <taxon>metagenomes</taxon>
        <taxon>ecological metagenomes</taxon>
    </lineage>
</organism>
<accession>X0YDC4</accession>
<evidence type="ECO:0000313" key="1">
    <source>
        <dbReference type="EMBL" id="GAG53859.1"/>
    </source>
</evidence>
<name>X0YDC4_9ZZZZ</name>
<proteinExistence type="predicted"/>
<dbReference type="EMBL" id="BART01008384">
    <property type="protein sequence ID" value="GAG53859.1"/>
    <property type="molecule type" value="Genomic_DNA"/>
</dbReference>
<reference evidence="1" key="1">
    <citation type="journal article" date="2014" name="Front. Microbiol.">
        <title>High frequency of phylogenetically diverse reductive dehalogenase-homologous genes in deep subseafloor sedimentary metagenomes.</title>
        <authorList>
            <person name="Kawai M."/>
            <person name="Futagami T."/>
            <person name="Toyoda A."/>
            <person name="Takaki Y."/>
            <person name="Nishi S."/>
            <person name="Hori S."/>
            <person name="Arai W."/>
            <person name="Tsubouchi T."/>
            <person name="Morono Y."/>
            <person name="Uchiyama I."/>
            <person name="Ito T."/>
            <person name="Fujiyama A."/>
            <person name="Inagaki F."/>
            <person name="Takami H."/>
        </authorList>
    </citation>
    <scope>NUCLEOTIDE SEQUENCE</scope>
    <source>
        <strain evidence="1">Expedition CK06-06</strain>
    </source>
</reference>